<evidence type="ECO:0000259" key="1">
    <source>
        <dbReference type="Pfam" id="PF01261"/>
    </source>
</evidence>
<keyword evidence="3" id="KW-1185">Reference proteome</keyword>
<dbReference type="InterPro" id="IPR013022">
    <property type="entry name" value="Xyl_isomerase-like_TIM-brl"/>
</dbReference>
<dbReference type="Gene3D" id="3.20.20.150">
    <property type="entry name" value="Divalent-metal-dependent TIM barrel enzymes"/>
    <property type="match status" value="1"/>
</dbReference>
<proteinExistence type="predicted"/>
<dbReference type="EMBL" id="CP019236">
    <property type="protein sequence ID" value="APW39129.1"/>
    <property type="molecule type" value="Genomic_DNA"/>
</dbReference>
<accession>A0A1P8JZF5</accession>
<dbReference type="PANTHER" id="PTHR12110:SF48">
    <property type="entry name" value="BLL3656 PROTEIN"/>
    <property type="match status" value="1"/>
</dbReference>
<dbReference type="InterPro" id="IPR036237">
    <property type="entry name" value="Xyl_isomerase-like_sf"/>
</dbReference>
<reference evidence="2 3" key="1">
    <citation type="submission" date="2017-01" db="EMBL/GenBank/DDBJ databases">
        <authorList>
            <person name="Mah S.A."/>
            <person name="Swanson W.J."/>
            <person name="Moy G.W."/>
            <person name="Vacquier V.D."/>
        </authorList>
    </citation>
    <scope>NUCLEOTIDE SEQUENCE [LARGE SCALE GENOMIC DNA]</scope>
    <source>
        <strain evidence="2 3">DCY110</strain>
    </source>
</reference>
<organism evidence="2 3">
    <name type="scientific">Rhodoferax koreensis</name>
    <dbReference type="NCBI Taxonomy" id="1842727"/>
    <lineage>
        <taxon>Bacteria</taxon>
        <taxon>Pseudomonadati</taxon>
        <taxon>Pseudomonadota</taxon>
        <taxon>Betaproteobacteria</taxon>
        <taxon>Burkholderiales</taxon>
        <taxon>Comamonadaceae</taxon>
        <taxon>Rhodoferax</taxon>
    </lineage>
</organism>
<dbReference type="STRING" id="1842727.RD110_19510"/>
<feature type="domain" description="Xylose isomerase-like TIM barrel" evidence="1">
    <location>
        <begin position="19"/>
        <end position="230"/>
    </location>
</feature>
<dbReference type="PANTHER" id="PTHR12110">
    <property type="entry name" value="HYDROXYPYRUVATE ISOMERASE"/>
    <property type="match status" value="1"/>
</dbReference>
<name>A0A1P8JZF5_9BURK</name>
<protein>
    <recommendedName>
        <fullName evidence="1">Xylose isomerase-like TIM barrel domain-containing protein</fullName>
    </recommendedName>
</protein>
<dbReference type="KEGG" id="rhy:RD110_19510"/>
<dbReference type="InterPro" id="IPR050312">
    <property type="entry name" value="IolE/XylAMocC-like"/>
</dbReference>
<dbReference type="Pfam" id="PF01261">
    <property type="entry name" value="AP_endonuc_2"/>
    <property type="match status" value="1"/>
</dbReference>
<evidence type="ECO:0000313" key="2">
    <source>
        <dbReference type="EMBL" id="APW39129.1"/>
    </source>
</evidence>
<dbReference type="OrthoDB" id="8675498at2"/>
<evidence type="ECO:0000313" key="3">
    <source>
        <dbReference type="Proteomes" id="UP000186609"/>
    </source>
</evidence>
<dbReference type="Proteomes" id="UP000186609">
    <property type="component" value="Chromosome"/>
</dbReference>
<gene>
    <name evidence="2" type="ORF">RD110_19510</name>
</gene>
<dbReference type="AlphaFoldDB" id="A0A1P8JZF5"/>
<sequence>MKNLTLAHLSISAMPTPTIDAAAAAGFGAVGLRICGRRPGDPFAEPVVGDAAAAKGLRKRAADLGIRLSNVSAYQFYPEVQWRDIAPVVDTTQALGIPIIVANSFNPDEAQFTDLFAKYCEAAAKAGIRVALEFLPYSAVRDLQAALRVVERSGASNAGVLLDALHLDRSGGSAADIAKIDPARIVFAQLCDARKLSGPRSDEELLQEARFARLPAGAGDLPLFDFLDALPAGLEVEYEVARVDMAERSPLAKAQAAHDDAVRFMAAYDAHRASMRQAEAVSR</sequence>
<dbReference type="SUPFAM" id="SSF51658">
    <property type="entry name" value="Xylose isomerase-like"/>
    <property type="match status" value="1"/>
</dbReference>
<dbReference type="RefSeq" id="WP_076201258.1">
    <property type="nucleotide sequence ID" value="NZ_CP019236.1"/>
</dbReference>